<evidence type="ECO:0000313" key="1">
    <source>
        <dbReference type="EMBL" id="MEB3959165.1"/>
    </source>
</evidence>
<dbReference type="RefSeq" id="WP_324766150.1">
    <property type="nucleotide sequence ID" value="NZ_BAAATS010000073.1"/>
</dbReference>
<keyword evidence="2" id="KW-1185">Reference proteome</keyword>
<name>A0ABU6C5S4_9ACTN</name>
<comment type="caution">
    <text evidence="1">The sequence shown here is derived from an EMBL/GenBank/DDBJ whole genome shotgun (WGS) entry which is preliminary data.</text>
</comment>
<reference evidence="1 2" key="1">
    <citation type="submission" date="2022-10" db="EMBL/GenBank/DDBJ databases">
        <authorList>
            <person name="Xie J."/>
            <person name="Shen N."/>
        </authorList>
    </citation>
    <scope>NUCLEOTIDE SEQUENCE [LARGE SCALE GENOMIC DNA]</scope>
    <source>
        <strain evidence="1 2">DSM 41681</strain>
    </source>
</reference>
<protein>
    <submittedName>
        <fullName evidence="1">ATP/GTP-binding protein</fullName>
    </submittedName>
</protein>
<gene>
    <name evidence="1" type="ORF">OKJ48_02670</name>
</gene>
<proteinExistence type="predicted"/>
<sequence length="865" mass="95459">MDSPAPHHAMSSLALPGIADACFALGHAVWWLTVHWYVPLALALTGWALWEVITRRAAARASRQRCVLRLTPAPYFDPDEERVLRQGLKLLQAANALPWWAPKRSRTVRIRMRSDENHPLSYRLEGPAGAEKFLRTSGFGHAVTICGPDPDARVPVDAREFEVRGEMVLRGNPAAYLREVPLQPDPLQPIVDAISALKTQLGDLVEVCVDLQPAPRLPLRLQRLQMIQRARGVEQRETAAASRWMRRDVAAAADSLRTLAQGRQQQAAPLVVPQVRRIDRDKALGKLADDTALARVQILIRCASDREGRARALLSQVQGGFQVFAHEARLAPRGLRLLAWWWGPDHWPFTTSWQRRWDRGQCRPPRANLARLTELAGLLKPPTRHCTLPLLPAQLPTFEHGNPALLLQGAVVEADGTRRLVATFEEETLFETGVGKAGGGKTERALAQAIAHAHAGGGLLYMDPHRDSWDRAAPYLAHPMLIPRIQLIDLTPGSDVSPVGAWNLLDMSHGRPRHDVAASVIDGLAAGMHWDDASTPRGLTILTACVQALTALNQQLCRDGRSELQATVFHIRALLTDHHFRAKVLAAVHDTLVEEVASWWSTVFPTLSPDAFGIILNPLARLADNPVYLAFLGQPVSHFDLRTAMDTRRVVWICTAGNGPTDRLLSSLIAHELLRAGRSRRNVAPADRVAFRAYLDELITIAGTAPESLAAMFEDLRKFRVRIHGMTQALGRLPQPVRDGLLQNSSSLATTTGIRKVISVLTDEWGNTPSPEQVIALPRYQHYASFTIHGQRVGPLRLHGPHLDDDFAHLQRAAAIPALVTRAHQAAGSRPLHEQATRASTQLARLRAALPEPTPLNLTKGSYRS</sequence>
<dbReference type="SUPFAM" id="SSF52540">
    <property type="entry name" value="P-loop containing nucleoside triphosphate hydrolases"/>
    <property type="match status" value="1"/>
</dbReference>
<accession>A0ABU6C5S4</accession>
<dbReference type="Proteomes" id="UP001352223">
    <property type="component" value="Unassembled WGS sequence"/>
</dbReference>
<dbReference type="InterPro" id="IPR027417">
    <property type="entry name" value="P-loop_NTPase"/>
</dbReference>
<dbReference type="EMBL" id="JAOZYB010000007">
    <property type="protein sequence ID" value="MEB3959165.1"/>
    <property type="molecule type" value="Genomic_DNA"/>
</dbReference>
<organism evidence="1 2">
    <name type="scientific">Streptomyces kunmingensis</name>
    <dbReference type="NCBI Taxonomy" id="68225"/>
    <lineage>
        <taxon>Bacteria</taxon>
        <taxon>Bacillati</taxon>
        <taxon>Actinomycetota</taxon>
        <taxon>Actinomycetes</taxon>
        <taxon>Kitasatosporales</taxon>
        <taxon>Streptomycetaceae</taxon>
        <taxon>Streptomyces</taxon>
    </lineage>
</organism>
<evidence type="ECO:0000313" key="2">
    <source>
        <dbReference type="Proteomes" id="UP001352223"/>
    </source>
</evidence>